<evidence type="ECO:0000313" key="4">
    <source>
        <dbReference type="Proteomes" id="UP000019118"/>
    </source>
</evidence>
<dbReference type="EnsemblMetazoa" id="XM_019915205.1">
    <property type="protein sequence ID" value="XP_019770764.1"/>
    <property type="gene ID" value="LOC109544838"/>
</dbReference>
<dbReference type="EnsemblMetazoa" id="XM_019915206.1">
    <property type="protein sequence ID" value="XP_019770765.1"/>
    <property type="gene ID" value="LOC109544838"/>
</dbReference>
<feature type="region of interest" description="Disordered" evidence="1">
    <location>
        <begin position="460"/>
        <end position="576"/>
    </location>
</feature>
<feature type="compositionally biased region" description="Low complexity" evidence="1">
    <location>
        <begin position="236"/>
        <end position="248"/>
    </location>
</feature>
<organism evidence="2">
    <name type="scientific">Dendroctonus ponderosae</name>
    <name type="common">Mountain pine beetle</name>
    <dbReference type="NCBI Taxonomy" id="77166"/>
    <lineage>
        <taxon>Eukaryota</taxon>
        <taxon>Metazoa</taxon>
        <taxon>Ecdysozoa</taxon>
        <taxon>Arthropoda</taxon>
        <taxon>Hexapoda</taxon>
        <taxon>Insecta</taxon>
        <taxon>Pterygota</taxon>
        <taxon>Neoptera</taxon>
        <taxon>Endopterygota</taxon>
        <taxon>Coleoptera</taxon>
        <taxon>Polyphaga</taxon>
        <taxon>Cucujiformia</taxon>
        <taxon>Curculionidae</taxon>
        <taxon>Scolytinae</taxon>
        <taxon>Dendroctonus</taxon>
    </lineage>
</organism>
<feature type="compositionally biased region" description="Basic and acidic residues" evidence="1">
    <location>
        <begin position="482"/>
        <end position="493"/>
    </location>
</feature>
<dbReference type="AlphaFoldDB" id="N6TXA0"/>
<dbReference type="OMA" id="KQVSYQY"/>
<feature type="compositionally biased region" description="Polar residues" evidence="1">
    <location>
        <begin position="531"/>
        <end position="544"/>
    </location>
</feature>
<gene>
    <name evidence="3" type="primary">109544838</name>
    <name evidence="2" type="ORF">YQE_12344</name>
</gene>
<evidence type="ECO:0000313" key="3">
    <source>
        <dbReference type="EnsemblMetazoa" id="XP_019770762.1"/>
    </source>
</evidence>
<dbReference type="EnsemblMetazoa" id="XM_019915203.1">
    <property type="protein sequence ID" value="XP_019770762.1"/>
    <property type="gene ID" value="LOC109544838"/>
</dbReference>
<proteinExistence type="predicted"/>
<feature type="region of interest" description="Disordered" evidence="1">
    <location>
        <begin position="163"/>
        <end position="248"/>
    </location>
</feature>
<dbReference type="PANTHER" id="PTHR41156:SF1">
    <property type="entry name" value="ZASP-LIKE MOTIF DOMAIN-CONTAINING PROTEIN"/>
    <property type="match status" value="1"/>
</dbReference>
<dbReference type="HOGENOM" id="CLU_422278_0_0_1"/>
<accession>N6TXA0</accession>
<evidence type="ECO:0000256" key="1">
    <source>
        <dbReference type="SAM" id="MobiDB-lite"/>
    </source>
</evidence>
<dbReference type="Proteomes" id="UP000019118">
    <property type="component" value="Unassembled WGS sequence"/>
</dbReference>
<evidence type="ECO:0000313" key="2">
    <source>
        <dbReference type="EMBL" id="ENN70942.1"/>
    </source>
</evidence>
<feature type="compositionally biased region" description="Polar residues" evidence="1">
    <location>
        <begin position="49"/>
        <end position="99"/>
    </location>
</feature>
<dbReference type="KEGG" id="dpa:109544838"/>
<keyword evidence="4" id="KW-1185">Reference proteome</keyword>
<reference evidence="2 4" key="1">
    <citation type="journal article" date="2013" name="Genome Biol.">
        <title>Draft genome of the mountain pine beetle, Dendroctonus ponderosae Hopkins, a major forest pest.</title>
        <authorList>
            <person name="Keeling C.I."/>
            <person name="Yuen M.M."/>
            <person name="Liao N.Y."/>
            <person name="Docking T.R."/>
            <person name="Chan S.K."/>
            <person name="Taylor G.A."/>
            <person name="Palmquist D.L."/>
            <person name="Jackman S.D."/>
            <person name="Nguyen A."/>
            <person name="Li M."/>
            <person name="Henderson H."/>
            <person name="Janes J.K."/>
            <person name="Zhao Y."/>
            <person name="Pandoh P."/>
            <person name="Moore R."/>
            <person name="Sperling F.A."/>
            <person name="Huber D.P."/>
            <person name="Birol I."/>
            <person name="Jones S.J."/>
            <person name="Bohlmann J."/>
        </authorList>
    </citation>
    <scope>NUCLEOTIDE SEQUENCE</scope>
</reference>
<protein>
    <submittedName>
        <fullName evidence="2 3">Uncharacterized protein</fullName>
    </submittedName>
</protein>
<dbReference type="EMBL" id="KB741280">
    <property type="protein sequence ID" value="ENN70942.1"/>
    <property type="molecule type" value="Genomic_DNA"/>
</dbReference>
<feature type="region of interest" description="Disordered" evidence="1">
    <location>
        <begin position="49"/>
        <end position="102"/>
    </location>
</feature>
<dbReference type="PANTHER" id="PTHR41156">
    <property type="entry name" value="AGAP006184-PA"/>
    <property type="match status" value="1"/>
</dbReference>
<reference evidence="3" key="2">
    <citation type="submission" date="2024-08" db="UniProtKB">
        <authorList>
            <consortium name="EnsemblMetazoa"/>
        </authorList>
    </citation>
    <scope>IDENTIFICATION</scope>
</reference>
<feature type="compositionally biased region" description="Polar residues" evidence="1">
    <location>
        <begin position="212"/>
        <end position="222"/>
    </location>
</feature>
<feature type="non-terminal residue" evidence="2">
    <location>
        <position position="1"/>
    </location>
</feature>
<name>N6TXA0_DENPD</name>
<feature type="compositionally biased region" description="Basic and acidic residues" evidence="1">
    <location>
        <begin position="201"/>
        <end position="211"/>
    </location>
</feature>
<dbReference type="OrthoDB" id="6372047at2759"/>
<sequence length="706" mass="79336">MSTVERKEYQETRILRSRSPVRTVRSSNQNLAQFDSNLDNLLEDLQNSVSRPGSSLGQNATSSYKETSKYISSGTDGYGKTNSLNRVTNLKPSNPVTEYSSDDAYTYASPDGKGKVHSYKKEKYMYGKSTVERDIEPERSRMQNSISQLDSLLDDLQQVKKSSYSEKETYNAGSDPGFQTSTKSVNRELHYGDTPPASKSRTFERLEEKSSYKNNLGYTSEGTYGDLRPMRPTSPSPSSKSSTLTKQTKVTNVHEYPIRVVETPVPDIDPEVLAHLDPNLHPAGNTKVTTTIKTYTYEIPGSGNYPTQVREDTTINEKYLDKVDKYTYSPNETITTPSKSFVYNKLENKENFYQQQPQEPGWKDSSLKKSYKEMVQDDVVYYPPYRKPAPPAEHTSVKEEVTTIRNYQPGYQQDPSPPNRNQTYVYNESTTTKNIQNAYPPAPPPNQESREYIINRETNIINRGQPPMSERGYPVYNPPSGPEKKTYVLKETHTTNYQNGHPPHTHQSPPRDVETFPPQSPPYGRKPQEPINIQYSYKSTNTTENRYKGGYPPNEESQTLLPRKFPTDDGPDGPPKRIDELMASIGQEPPNSPLNAGFNAHEKEVAHKKVVETLKQQSADVADAQQKEPATRNVTGPPVYYPPGHEMFSKKEEGGGGAWRAQGEYAKGSEKYMYASDGGSKTKTKKGVAVVPVCLPLCCGLPCTIL</sequence>